<dbReference type="SMART" id="SM00248">
    <property type="entry name" value="ANK"/>
    <property type="match status" value="11"/>
</dbReference>
<evidence type="ECO:0000313" key="8">
    <source>
        <dbReference type="Proteomes" id="UP001302745"/>
    </source>
</evidence>
<dbReference type="PANTHER" id="PTHR10039:SF16">
    <property type="entry name" value="GPI INOSITOL-DEACYLASE"/>
    <property type="match status" value="1"/>
</dbReference>
<keyword evidence="3" id="KW-0732">Signal</keyword>
<dbReference type="InterPro" id="IPR056884">
    <property type="entry name" value="NPHP3-like_N"/>
</dbReference>
<keyword evidence="2" id="KW-0040">ANK repeat</keyword>
<proteinExistence type="predicted"/>
<dbReference type="InterPro" id="IPR031359">
    <property type="entry name" value="NACHT_N"/>
</dbReference>
<dbReference type="Pfam" id="PF24883">
    <property type="entry name" value="NPHP3_N"/>
    <property type="match status" value="1"/>
</dbReference>
<feature type="signal peptide" evidence="3">
    <location>
        <begin position="1"/>
        <end position="24"/>
    </location>
</feature>
<feature type="chain" id="PRO_5043053719" description="DJ-1/PfpI domain-containing protein" evidence="3">
    <location>
        <begin position="25"/>
        <end position="1484"/>
    </location>
</feature>
<sequence>MKIQASFVASTLVVTTQWLPFSLAQQFTLTPEQEQNANRTLSVGYVVYDGYTILDVFGPMQFLFGLSWPLNVSLSVIAKAPGPVHSRPPLHHGSDGMAMDMTKMVDAQIVATHSFATAPPVDVLVVPGGLGDLTLLEQNDRTIEDFIAARFATTPYVLSVCTGAGFLARAGVLEGRRATATKGSWAHVTRFGQNVTWVPSARWVRDGKVWTSSGVSAGMDMMVAFLRHVYGDAVVNRSVNDAEYAPVVDPEWDPYSVIQKKLAFRRSAAAKATPANQTVQPGLSDSSGSELPLVAADHDTRIGELWEVAYHNLRREDEASVQDYEDNLFGNLGAGVSSMLGTKAIGLRERMDGILQRKMINNETWKLRFGSTVVLVKDVAQPVMGIINRANQYITGAVDGNPYASVAWAGVALLLPLVLNPSEHATSLARALEHISGLVAQSRMWEELYVRRYEAEGGREASFSPQSRDRYTSDPTTALAYFYFSFSDLRKQNVVGLLSSLVKQLCCRRPILPRLVESLSEYKERGERPDAKTLEAMLQEAMGGFSAVHIVIDALDECPVLNGERGRLLDTAHRIATEAPANLHMFCTSRRESDIDAVLSPLLLPPGRDAIDLTATAVIDHDIGLYIDSVLASPNFSSWPDNVKMEARASLIKKADGMFQYVAHQFAALRNLSSVAHIHKTIQELPVNLDATYDRLLQSIDPKFQPPVASTLRWLACSRKVFKVEELAEIFILDPDMERTVAVDEAERLFEPRDVLKYLSGLVYTYEDKYLGGVTYVRLAHFSVKEYLVSHRITQGPAVRFAFSEADANLHVARSCLVYHLQCCALADSANEYEAAAKESSYPLGDYAAQHWPEHLEAVPREMWPPEVTSAAARALAVRSRSFCQTVTLHYSNDTRRFWFKFEMYDDTYGSWRNFMLQLPLCFTAWFGLVKLTDMLMASREYQTQEDVDAALVEAAYQGRTAVVDLLLDGGADVNVASKHFGDALQAAAFAGEAEIVERLLDRGADIDAQRGGFGSALHAACAGRRWHVVQLLVRRKANVHLTPNHVGSVLMSTINKYSLRGGSGRFPVLADPGSGTALGTLQLLLDLGADVNLRSGKYGYPLQALCTVKDLHMNDIDTRHHADRADRFLAEVELLLDKGANVNARGGGYYGNALQASCYHGKIDVAEALLDLGVDVRCSGGQYGSPLQAAAASATIYTDFNNDLLRLLLLRLLLDHGADVHHVGGEYATALQSACARCRWNSGIDIPLLLFQHGADVHVQGGHFGSAWHAAVTQKGNLWEDLLQRMLDRGVDVNDARGRQHATALQAALENTNPKWSAAHRTARVRFLLDRGADVNLRAGQHGFPLQSACCSASDLDPDSTETIVVVKFLLDNCPDMDVNAQGGKLGTALQAAAYWGQTRLVEVLLRHGARVDLRGGKYGSALNAAVVRGFWDIVKVLLDAGATPDCRLLAEPDKEWLAHVRYEHGRGGVERYSVFWDKHKPT</sequence>
<reference evidence="7" key="1">
    <citation type="journal article" date="2023" name="Mol. Phylogenet. Evol.">
        <title>Genome-scale phylogeny and comparative genomics of the fungal order Sordariales.</title>
        <authorList>
            <person name="Hensen N."/>
            <person name="Bonometti L."/>
            <person name="Westerberg I."/>
            <person name="Brannstrom I.O."/>
            <person name="Guillou S."/>
            <person name="Cros-Aarteil S."/>
            <person name="Calhoun S."/>
            <person name="Haridas S."/>
            <person name="Kuo A."/>
            <person name="Mondo S."/>
            <person name="Pangilinan J."/>
            <person name="Riley R."/>
            <person name="LaButti K."/>
            <person name="Andreopoulos B."/>
            <person name="Lipzen A."/>
            <person name="Chen C."/>
            <person name="Yan M."/>
            <person name="Daum C."/>
            <person name="Ng V."/>
            <person name="Clum A."/>
            <person name="Steindorff A."/>
            <person name="Ohm R.A."/>
            <person name="Martin F."/>
            <person name="Silar P."/>
            <person name="Natvig D.O."/>
            <person name="Lalanne C."/>
            <person name="Gautier V."/>
            <person name="Ament-Velasquez S.L."/>
            <person name="Kruys A."/>
            <person name="Hutchinson M.I."/>
            <person name="Powell A.J."/>
            <person name="Barry K."/>
            <person name="Miller A.N."/>
            <person name="Grigoriev I.V."/>
            <person name="Debuchy R."/>
            <person name="Gladieux P."/>
            <person name="Hiltunen Thoren M."/>
            <person name="Johannesson H."/>
        </authorList>
    </citation>
    <scope>NUCLEOTIDE SEQUENCE</scope>
    <source>
        <strain evidence="7">CBS 538.74</strain>
    </source>
</reference>
<evidence type="ECO:0000256" key="3">
    <source>
        <dbReference type="SAM" id="SignalP"/>
    </source>
</evidence>
<dbReference type="Gene3D" id="3.40.50.880">
    <property type="match status" value="1"/>
</dbReference>
<evidence type="ECO:0000259" key="5">
    <source>
        <dbReference type="Pfam" id="PF17100"/>
    </source>
</evidence>
<name>A0AAN6VFE9_9PEZI</name>
<dbReference type="SUPFAM" id="SSF48403">
    <property type="entry name" value="Ankyrin repeat"/>
    <property type="match status" value="2"/>
</dbReference>
<dbReference type="PANTHER" id="PTHR10039">
    <property type="entry name" value="AMELOGENIN"/>
    <property type="match status" value="1"/>
</dbReference>
<organism evidence="7 8">
    <name type="scientific">Chaetomidium leptoderma</name>
    <dbReference type="NCBI Taxonomy" id="669021"/>
    <lineage>
        <taxon>Eukaryota</taxon>
        <taxon>Fungi</taxon>
        <taxon>Dikarya</taxon>
        <taxon>Ascomycota</taxon>
        <taxon>Pezizomycotina</taxon>
        <taxon>Sordariomycetes</taxon>
        <taxon>Sordariomycetidae</taxon>
        <taxon>Sordariales</taxon>
        <taxon>Chaetomiaceae</taxon>
        <taxon>Chaetomidium</taxon>
    </lineage>
</organism>
<feature type="domain" description="DJ-1/PfpI" evidence="4">
    <location>
        <begin position="102"/>
        <end position="227"/>
    </location>
</feature>
<evidence type="ECO:0000256" key="1">
    <source>
        <dbReference type="ARBA" id="ARBA00022737"/>
    </source>
</evidence>
<keyword evidence="8" id="KW-1185">Reference proteome</keyword>
<feature type="repeat" description="ANK" evidence="2">
    <location>
        <begin position="980"/>
        <end position="1012"/>
    </location>
</feature>
<feature type="domain" description="Nephrocystin 3-like N-terminal" evidence="6">
    <location>
        <begin position="475"/>
        <end position="590"/>
    </location>
</feature>
<dbReference type="Pfam" id="PF01965">
    <property type="entry name" value="DJ-1_PfpI"/>
    <property type="match status" value="1"/>
</dbReference>
<dbReference type="InterPro" id="IPR002818">
    <property type="entry name" value="DJ-1/PfpI"/>
</dbReference>
<reference evidence="7" key="2">
    <citation type="submission" date="2023-05" db="EMBL/GenBank/DDBJ databases">
        <authorList>
            <consortium name="Lawrence Berkeley National Laboratory"/>
            <person name="Steindorff A."/>
            <person name="Hensen N."/>
            <person name="Bonometti L."/>
            <person name="Westerberg I."/>
            <person name="Brannstrom I.O."/>
            <person name="Guillou S."/>
            <person name="Cros-Aarteil S."/>
            <person name="Calhoun S."/>
            <person name="Haridas S."/>
            <person name="Kuo A."/>
            <person name="Mondo S."/>
            <person name="Pangilinan J."/>
            <person name="Riley R."/>
            <person name="Labutti K."/>
            <person name="Andreopoulos B."/>
            <person name="Lipzen A."/>
            <person name="Chen C."/>
            <person name="Yanf M."/>
            <person name="Daum C."/>
            <person name="Ng V."/>
            <person name="Clum A."/>
            <person name="Ohm R."/>
            <person name="Martin F."/>
            <person name="Silar P."/>
            <person name="Natvig D."/>
            <person name="Lalanne C."/>
            <person name="Gautier V."/>
            <person name="Ament-Velasquez S.L."/>
            <person name="Kruys A."/>
            <person name="Hutchinson M.I."/>
            <person name="Powell A.J."/>
            <person name="Barry K."/>
            <person name="Miller A.N."/>
            <person name="Grigoriev I.V."/>
            <person name="Debuchy R."/>
            <person name="Gladieux P."/>
            <person name="Thoren M.H."/>
            <person name="Johannesson H."/>
        </authorList>
    </citation>
    <scope>NUCLEOTIDE SEQUENCE</scope>
    <source>
        <strain evidence="7">CBS 538.74</strain>
    </source>
</reference>
<dbReference type="InterPro" id="IPR002110">
    <property type="entry name" value="Ankyrin_rpt"/>
</dbReference>
<dbReference type="InterPro" id="IPR029062">
    <property type="entry name" value="Class_I_gatase-like"/>
</dbReference>
<feature type="repeat" description="ANK" evidence="2">
    <location>
        <begin position="1386"/>
        <end position="1418"/>
    </location>
</feature>
<evidence type="ECO:0000256" key="2">
    <source>
        <dbReference type="PROSITE-ProRule" id="PRU00023"/>
    </source>
</evidence>
<evidence type="ECO:0000313" key="7">
    <source>
        <dbReference type="EMBL" id="KAK4150284.1"/>
    </source>
</evidence>
<feature type="repeat" description="ANK" evidence="2">
    <location>
        <begin position="947"/>
        <end position="979"/>
    </location>
</feature>
<gene>
    <name evidence="7" type="ORF">C8A00DRAFT_37122</name>
</gene>
<feature type="domain" description="NWD NACHT-NTPase N-terminal" evidence="5">
    <location>
        <begin position="304"/>
        <end position="435"/>
    </location>
</feature>
<dbReference type="PROSITE" id="PS50297">
    <property type="entry name" value="ANK_REP_REGION"/>
    <property type="match status" value="3"/>
</dbReference>
<protein>
    <recommendedName>
        <fullName evidence="9">DJ-1/PfpI domain-containing protein</fullName>
    </recommendedName>
</protein>
<keyword evidence="1" id="KW-0677">Repeat</keyword>
<dbReference type="Pfam" id="PF17100">
    <property type="entry name" value="NACHT_N"/>
    <property type="match status" value="1"/>
</dbReference>
<dbReference type="Pfam" id="PF12796">
    <property type="entry name" value="Ank_2"/>
    <property type="match status" value="2"/>
</dbReference>
<dbReference type="Proteomes" id="UP001302745">
    <property type="component" value="Unassembled WGS sequence"/>
</dbReference>
<comment type="caution">
    <text evidence="7">The sequence shown here is derived from an EMBL/GenBank/DDBJ whole genome shotgun (WGS) entry which is preliminary data.</text>
</comment>
<dbReference type="InterPro" id="IPR036770">
    <property type="entry name" value="Ankyrin_rpt-contain_sf"/>
</dbReference>
<evidence type="ECO:0000259" key="6">
    <source>
        <dbReference type="Pfam" id="PF24883"/>
    </source>
</evidence>
<accession>A0AAN6VFE9</accession>
<dbReference type="PROSITE" id="PS50088">
    <property type="entry name" value="ANK_REPEAT"/>
    <property type="match status" value="3"/>
</dbReference>
<dbReference type="EMBL" id="MU857083">
    <property type="protein sequence ID" value="KAK4150284.1"/>
    <property type="molecule type" value="Genomic_DNA"/>
</dbReference>
<dbReference type="SUPFAM" id="SSF52317">
    <property type="entry name" value="Class I glutamine amidotransferase-like"/>
    <property type="match status" value="1"/>
</dbReference>
<dbReference type="CDD" id="cd03139">
    <property type="entry name" value="GATase1_PfpI_2"/>
    <property type="match status" value="1"/>
</dbReference>
<evidence type="ECO:0000259" key="4">
    <source>
        <dbReference type="Pfam" id="PF01965"/>
    </source>
</evidence>
<evidence type="ECO:0008006" key="9">
    <source>
        <dbReference type="Google" id="ProtNLM"/>
    </source>
</evidence>
<dbReference type="Gene3D" id="1.25.40.20">
    <property type="entry name" value="Ankyrin repeat-containing domain"/>
    <property type="match status" value="3"/>
</dbReference>